<comment type="subunit">
    <text evidence="6">Homodimer.</text>
</comment>
<comment type="cofactor">
    <cofactor evidence="6">
        <name>Mg(2+)</name>
        <dbReference type="ChEBI" id="CHEBI:18420"/>
    </cofactor>
</comment>
<gene>
    <name evidence="6" type="primary">pyrE</name>
    <name evidence="8" type="ORF">SKP52_09850</name>
</gene>
<dbReference type="SUPFAM" id="SSF53271">
    <property type="entry name" value="PRTase-like"/>
    <property type="match status" value="1"/>
</dbReference>
<dbReference type="UniPathway" id="UPA00070">
    <property type="reaction ID" value="UER00119"/>
</dbReference>
<comment type="function">
    <text evidence="6">Catalyzes the transfer of a ribosyl phosphate group from 5-phosphoribose 1-diphosphate to orotate, leading to the formation of orotidine monophosphate (OMP).</text>
</comment>
<dbReference type="KEGG" id="sphk:SKP52_09850"/>
<evidence type="ECO:0000259" key="7">
    <source>
        <dbReference type="Pfam" id="PF00156"/>
    </source>
</evidence>
<keyword evidence="9" id="KW-1185">Reference proteome</keyword>
<dbReference type="HAMAP" id="MF_01208">
    <property type="entry name" value="PyrE"/>
    <property type="match status" value="1"/>
</dbReference>
<accession>A0A0A7PLS1</accession>
<dbReference type="NCBIfam" id="TIGR00336">
    <property type="entry name" value="pyrE"/>
    <property type="match status" value="1"/>
</dbReference>
<feature type="binding site" description="in other chain" evidence="6">
    <location>
        <position position="11"/>
    </location>
    <ligand>
        <name>5-phospho-alpha-D-ribose 1-diphosphate</name>
        <dbReference type="ChEBI" id="CHEBI:58017"/>
        <note>ligand shared between dimeric partners</note>
    </ligand>
</feature>
<dbReference type="InterPro" id="IPR029057">
    <property type="entry name" value="PRTase-like"/>
</dbReference>
<feature type="binding site" evidence="6">
    <location>
        <position position="76"/>
    </location>
    <ligand>
        <name>5-phospho-alpha-D-ribose 1-diphosphate</name>
        <dbReference type="ChEBI" id="CHEBI:58017"/>
        <note>ligand shared between dimeric partners</note>
    </ligand>
</feature>
<dbReference type="HOGENOM" id="CLU_074878_2_0_5"/>
<dbReference type="GO" id="GO:0019856">
    <property type="term" value="P:pyrimidine nucleobase biosynthetic process"/>
    <property type="evidence" value="ECO:0007669"/>
    <property type="project" value="TreeGrafter"/>
</dbReference>
<dbReference type="EC" id="2.4.2.10" evidence="2 6"/>
<dbReference type="Proteomes" id="UP000030907">
    <property type="component" value="Chromosome"/>
</dbReference>
<dbReference type="InterPro" id="IPR004467">
    <property type="entry name" value="Or_phspho_trans_dom"/>
</dbReference>
<evidence type="ECO:0000256" key="6">
    <source>
        <dbReference type="HAMAP-Rule" id="MF_01208"/>
    </source>
</evidence>
<evidence type="ECO:0000313" key="9">
    <source>
        <dbReference type="Proteomes" id="UP000030907"/>
    </source>
</evidence>
<keyword evidence="6" id="KW-0460">Magnesium</keyword>
<comment type="pathway">
    <text evidence="1 6">Pyrimidine metabolism; UMP biosynthesis via de novo pathway; UMP from orotate: step 1/2.</text>
</comment>
<feature type="binding site" description="in other chain" evidence="6">
    <location>
        <position position="77"/>
    </location>
    <ligand>
        <name>5-phospho-alpha-D-ribose 1-diphosphate</name>
        <dbReference type="ChEBI" id="CHEBI:58017"/>
        <note>ligand shared between dimeric partners</note>
    </ligand>
</feature>
<reference evidence="8 9" key="1">
    <citation type="journal article" date="2015" name="Int. J. Syst. Evol. Microbiol.">
        <title>Description of Sphingopyxis fribergensis sp. nov. - a soil bacterium with the ability to degrade styrene and phenylacetic acid.</title>
        <authorList>
            <person name="Oelschlagel M."/>
            <person name="Ruckert C."/>
            <person name="Kalinowski J."/>
            <person name="Schmidt G."/>
            <person name="Schlomann M."/>
            <person name="Tischler D."/>
        </authorList>
    </citation>
    <scope>NUCLEOTIDE SEQUENCE [LARGE SCALE GENOMIC DNA]</scope>
    <source>
        <strain evidence="8 9">Kp5.2</strain>
    </source>
</reference>
<feature type="binding site" description="in other chain" evidence="6">
    <location>
        <begin position="102"/>
        <end position="110"/>
    </location>
    <ligand>
        <name>5-phospho-alpha-D-ribose 1-diphosphate</name>
        <dbReference type="ChEBI" id="CHEBI:58017"/>
        <note>ligand shared between dimeric partners</note>
    </ligand>
</feature>
<comment type="similarity">
    <text evidence="6">Belongs to the purine/pyrimidine phosphoribosyltransferase family. PyrE subfamily.</text>
</comment>
<sequence length="160" mass="16583">MATLTGAFLLRSGQTSSTYFDKYRFESNPELLKRVAKKMVPLLPHRADVLAGLELGGVPIATAISLDTGMPAAFVRKKAKNYGTCLAVEGADVASKRVVLIEDVITTGGAIVEAVKLVEAAGGNVVGIVCAIWRGDGAPGIASLPDLTVAAAMTKDDLLA</sequence>
<evidence type="ECO:0000313" key="8">
    <source>
        <dbReference type="EMBL" id="AJA08877.1"/>
    </source>
</evidence>
<evidence type="ECO:0000256" key="1">
    <source>
        <dbReference type="ARBA" id="ARBA00004889"/>
    </source>
</evidence>
<dbReference type="GO" id="GO:0004588">
    <property type="term" value="F:orotate phosphoribosyltransferase activity"/>
    <property type="evidence" value="ECO:0007669"/>
    <property type="project" value="UniProtKB-UniRule"/>
</dbReference>
<evidence type="ECO:0000256" key="2">
    <source>
        <dbReference type="ARBA" id="ARBA00011971"/>
    </source>
</evidence>
<dbReference type="GO" id="GO:0000287">
    <property type="term" value="F:magnesium ion binding"/>
    <property type="evidence" value="ECO:0007669"/>
    <property type="project" value="UniProtKB-UniRule"/>
</dbReference>
<dbReference type="CDD" id="cd06223">
    <property type="entry name" value="PRTases_typeI"/>
    <property type="match status" value="1"/>
</dbReference>
<dbReference type="EMBL" id="CP009122">
    <property type="protein sequence ID" value="AJA08877.1"/>
    <property type="molecule type" value="Genomic_DNA"/>
</dbReference>
<proteinExistence type="inferred from homology"/>
<feature type="binding site" evidence="6">
    <location>
        <position position="80"/>
    </location>
    <ligand>
        <name>5-phospho-alpha-D-ribose 1-diphosphate</name>
        <dbReference type="ChEBI" id="CHEBI:58017"/>
        <note>ligand shared between dimeric partners</note>
    </ligand>
</feature>
<dbReference type="Gene3D" id="3.40.50.2020">
    <property type="match status" value="1"/>
</dbReference>
<organism evidence="8 9">
    <name type="scientific">Sphingopyxis fribergensis</name>
    <dbReference type="NCBI Taxonomy" id="1515612"/>
    <lineage>
        <taxon>Bacteria</taxon>
        <taxon>Pseudomonadati</taxon>
        <taxon>Pseudomonadota</taxon>
        <taxon>Alphaproteobacteria</taxon>
        <taxon>Sphingomonadales</taxon>
        <taxon>Sphingomonadaceae</taxon>
        <taxon>Sphingopyxis</taxon>
    </lineage>
</organism>
<protein>
    <recommendedName>
        <fullName evidence="2 6">Orotate phosphoribosyltransferase</fullName>
        <shortName evidence="6">OPRT</shortName>
        <shortName evidence="6">OPRTase</shortName>
        <ecNumber evidence="2 6">2.4.2.10</ecNumber>
    </recommendedName>
</protein>
<keyword evidence="4 6" id="KW-0808">Transferase</keyword>
<evidence type="ECO:0000256" key="3">
    <source>
        <dbReference type="ARBA" id="ARBA00022676"/>
    </source>
</evidence>
<dbReference type="AlphaFoldDB" id="A0A0A7PLS1"/>
<dbReference type="Pfam" id="PF00156">
    <property type="entry name" value="Pribosyltran"/>
    <property type="match status" value="1"/>
</dbReference>
<name>A0A0A7PLS1_9SPHN</name>
<feature type="domain" description="Phosphoribosyltransferase" evidence="7">
    <location>
        <begin position="29"/>
        <end position="137"/>
    </location>
</feature>
<dbReference type="InterPro" id="IPR000836">
    <property type="entry name" value="PRTase_dom"/>
</dbReference>
<keyword evidence="5 6" id="KW-0665">Pyrimidine biosynthesis</keyword>
<evidence type="ECO:0000256" key="5">
    <source>
        <dbReference type="ARBA" id="ARBA00022975"/>
    </source>
</evidence>
<dbReference type="GO" id="GO:0044205">
    <property type="term" value="P:'de novo' UMP biosynthetic process"/>
    <property type="evidence" value="ECO:0007669"/>
    <property type="project" value="UniProtKB-UniRule"/>
</dbReference>
<keyword evidence="3 6" id="KW-0328">Glycosyltransferase</keyword>
<dbReference type="STRING" id="1515612.SKP52_09850"/>
<feature type="binding site" evidence="6">
    <location>
        <position position="134"/>
    </location>
    <ligand>
        <name>orotate</name>
        <dbReference type="ChEBI" id="CHEBI:30839"/>
    </ligand>
</feature>
<dbReference type="PANTHER" id="PTHR19278:SF9">
    <property type="entry name" value="URIDINE 5'-MONOPHOSPHATE SYNTHASE"/>
    <property type="match status" value="1"/>
</dbReference>
<evidence type="ECO:0000256" key="4">
    <source>
        <dbReference type="ARBA" id="ARBA00022679"/>
    </source>
</evidence>
<dbReference type="InterPro" id="IPR023031">
    <property type="entry name" value="OPRT"/>
</dbReference>
<dbReference type="PANTHER" id="PTHR19278">
    <property type="entry name" value="OROTATE PHOSPHORIBOSYLTRANSFERASE"/>
    <property type="match status" value="1"/>
</dbReference>
<comment type="caution">
    <text evidence="6">Lacks conserved residue(s) required for the propagation of feature annotation.</text>
</comment>
<comment type="catalytic activity">
    <reaction evidence="6">
        <text>orotidine 5'-phosphate + diphosphate = orotate + 5-phospho-alpha-D-ribose 1-diphosphate</text>
        <dbReference type="Rhea" id="RHEA:10380"/>
        <dbReference type="ChEBI" id="CHEBI:30839"/>
        <dbReference type="ChEBI" id="CHEBI:33019"/>
        <dbReference type="ChEBI" id="CHEBI:57538"/>
        <dbReference type="ChEBI" id="CHEBI:58017"/>
        <dbReference type="EC" id="2.4.2.10"/>
    </reaction>
</comment>
<feature type="binding site" evidence="6">
    <location>
        <position position="106"/>
    </location>
    <ligand>
        <name>orotate</name>
        <dbReference type="ChEBI" id="CHEBI:30839"/>
    </ligand>
</feature>